<reference evidence="1" key="1">
    <citation type="submission" date="2020-05" db="EMBL/GenBank/DDBJ databases">
        <authorList>
            <person name="Chiriac C."/>
            <person name="Salcher M."/>
            <person name="Ghai R."/>
            <person name="Kavagutti S V."/>
        </authorList>
    </citation>
    <scope>NUCLEOTIDE SEQUENCE</scope>
</reference>
<dbReference type="AlphaFoldDB" id="A0A6J6QH71"/>
<accession>A0A6J6QH71</accession>
<proteinExistence type="predicted"/>
<protein>
    <submittedName>
        <fullName evidence="1">Unannotated protein</fullName>
    </submittedName>
</protein>
<dbReference type="EMBL" id="CAEZYG010000043">
    <property type="protein sequence ID" value="CAB4708208.1"/>
    <property type="molecule type" value="Genomic_DNA"/>
</dbReference>
<dbReference type="EMBL" id="CAFBOT010000072">
    <property type="protein sequence ID" value="CAB4988215.1"/>
    <property type="molecule type" value="Genomic_DNA"/>
</dbReference>
<sequence>MSNFNEIVSQLETISEQLADEALKALKEAHGAGATKRPESERQITQARRAIEKAIGVLSRLD</sequence>
<name>A0A6J6QH71_9ZZZZ</name>
<organism evidence="1">
    <name type="scientific">freshwater metagenome</name>
    <dbReference type="NCBI Taxonomy" id="449393"/>
    <lineage>
        <taxon>unclassified sequences</taxon>
        <taxon>metagenomes</taxon>
        <taxon>ecological metagenomes</taxon>
    </lineage>
</organism>
<evidence type="ECO:0000313" key="1">
    <source>
        <dbReference type="EMBL" id="CAB4708208.1"/>
    </source>
</evidence>
<gene>
    <name evidence="1" type="ORF">UFOPK2657_00374</name>
    <name evidence="2" type="ORF">UFOPK4000_00541</name>
</gene>
<evidence type="ECO:0000313" key="2">
    <source>
        <dbReference type="EMBL" id="CAB4988215.1"/>
    </source>
</evidence>